<evidence type="ECO:0000256" key="1">
    <source>
        <dbReference type="SAM" id="MobiDB-lite"/>
    </source>
</evidence>
<dbReference type="RefSeq" id="WP_338529186.1">
    <property type="nucleotide sequence ID" value="NZ_CP030941.1"/>
</dbReference>
<keyword evidence="3" id="KW-1185">Reference proteome</keyword>
<gene>
    <name evidence="2" type="ORF">NTH_01230</name>
</gene>
<evidence type="ECO:0000313" key="3">
    <source>
        <dbReference type="Proteomes" id="UP001342418"/>
    </source>
</evidence>
<proteinExistence type="predicted"/>
<protein>
    <recommendedName>
        <fullName evidence="4">Protein ImuA</fullName>
    </recommendedName>
</protein>
<organism evidence="2 3">
    <name type="scientific">Nitratireductor thuwali</name>
    <dbReference type="NCBI Taxonomy" id="2267699"/>
    <lineage>
        <taxon>Bacteria</taxon>
        <taxon>Pseudomonadati</taxon>
        <taxon>Pseudomonadota</taxon>
        <taxon>Alphaproteobacteria</taxon>
        <taxon>Hyphomicrobiales</taxon>
        <taxon>Phyllobacteriaceae</taxon>
        <taxon>Nitratireductor</taxon>
    </lineage>
</organism>
<sequence length="276" mass="29342">MDARRHIHALRKVIDAVQPAVPASAESRFALGANGPDRALGGGLQRGALHEIIAAGQPDAAAAAGFCAGLCISATRRAHGAGARAPAAARRHGVVWIRQVYGEMESGKLYPHGLREMGMPPGRLIHIRLKDATEILRAGMEAIGCKALGAVVVEIPGSPKILDLTATRRLSLAAEKSGVPVFLLRICPQAEGSAATTRWQIRSAPSRALEANAPGLAAFDIALLRHRAGSAGQRWRLEWDRDAQLFREPALSRPVVSLSPDRPATSSGKEEWRRAG</sequence>
<evidence type="ECO:0008006" key="4">
    <source>
        <dbReference type="Google" id="ProtNLM"/>
    </source>
</evidence>
<name>A0ABY5MJD1_9HYPH</name>
<feature type="region of interest" description="Disordered" evidence="1">
    <location>
        <begin position="255"/>
        <end position="276"/>
    </location>
</feature>
<dbReference type="EMBL" id="CP030941">
    <property type="protein sequence ID" value="UUP16783.1"/>
    <property type="molecule type" value="Genomic_DNA"/>
</dbReference>
<dbReference type="PIRSF" id="PIRSF034285">
    <property type="entry name" value="UCP034285"/>
    <property type="match status" value="1"/>
</dbReference>
<dbReference type="Gene3D" id="3.40.50.300">
    <property type="entry name" value="P-loop containing nucleotide triphosphate hydrolases"/>
    <property type="match status" value="1"/>
</dbReference>
<evidence type="ECO:0000313" key="2">
    <source>
        <dbReference type="EMBL" id="UUP16783.1"/>
    </source>
</evidence>
<dbReference type="SUPFAM" id="SSF52540">
    <property type="entry name" value="P-loop containing nucleoside triphosphate hydrolases"/>
    <property type="match status" value="1"/>
</dbReference>
<dbReference type="InterPro" id="IPR027417">
    <property type="entry name" value="P-loop_NTPase"/>
</dbReference>
<dbReference type="Proteomes" id="UP001342418">
    <property type="component" value="Chromosome"/>
</dbReference>
<reference evidence="2 3" key="1">
    <citation type="submission" date="2018-07" db="EMBL/GenBank/DDBJ databases">
        <title>Genome sequence of Nitratireductor thuwali#1536.</title>
        <authorList>
            <person name="Michoud G."/>
            <person name="Merlino G."/>
            <person name="Sefrji F.O."/>
            <person name="Daffonchio D."/>
        </authorList>
    </citation>
    <scope>NUCLEOTIDE SEQUENCE [LARGE SCALE GENOMIC DNA]</scope>
    <source>
        <strain evidence="3">Nit1536</strain>
    </source>
</reference>
<accession>A0ABY5MJD1</accession>
<dbReference type="InterPro" id="IPR017026">
    <property type="entry name" value="ImuA"/>
</dbReference>